<dbReference type="AlphaFoldDB" id="A0A382TJZ5"/>
<accession>A0A382TJZ5</accession>
<reference evidence="1" key="1">
    <citation type="submission" date="2018-05" db="EMBL/GenBank/DDBJ databases">
        <authorList>
            <person name="Lanie J.A."/>
            <person name="Ng W.-L."/>
            <person name="Kazmierczak K.M."/>
            <person name="Andrzejewski T.M."/>
            <person name="Davidsen T.M."/>
            <person name="Wayne K.J."/>
            <person name="Tettelin H."/>
            <person name="Glass J.I."/>
            <person name="Rusch D."/>
            <person name="Podicherti R."/>
            <person name="Tsui H.-C.T."/>
            <person name="Winkler M.E."/>
        </authorList>
    </citation>
    <scope>NUCLEOTIDE SEQUENCE</scope>
</reference>
<protein>
    <submittedName>
        <fullName evidence="1">Uncharacterized protein</fullName>
    </submittedName>
</protein>
<feature type="non-terminal residue" evidence="1">
    <location>
        <position position="47"/>
    </location>
</feature>
<gene>
    <name evidence="1" type="ORF">METZ01_LOCUS374612</name>
</gene>
<proteinExistence type="predicted"/>
<name>A0A382TJZ5_9ZZZZ</name>
<feature type="non-terminal residue" evidence="1">
    <location>
        <position position="1"/>
    </location>
</feature>
<evidence type="ECO:0000313" key="1">
    <source>
        <dbReference type="EMBL" id="SVD21758.1"/>
    </source>
</evidence>
<organism evidence="1">
    <name type="scientific">marine metagenome</name>
    <dbReference type="NCBI Taxonomy" id="408172"/>
    <lineage>
        <taxon>unclassified sequences</taxon>
        <taxon>metagenomes</taxon>
        <taxon>ecological metagenomes</taxon>
    </lineage>
</organism>
<sequence>LRRTSCAHQQPDSGSILCFRRDFGDQASGGVENAVKGSICCGSHRSV</sequence>
<dbReference type="EMBL" id="UINC01136783">
    <property type="protein sequence ID" value="SVD21758.1"/>
    <property type="molecule type" value="Genomic_DNA"/>
</dbReference>